<dbReference type="InterPro" id="IPR022796">
    <property type="entry name" value="Chloroa_b-bind"/>
</dbReference>
<sequence length="264" mass="28338">MQKLIIASSIATASAFVAPTSTASASTLKAQESMEGPTVDPWYMDGKEPDLSKIRGVFPGKSMPADYGFDPLGVAAIDVFSSGDDDYLRVKNYRDAELRHGRLAMLAAAAWPVQELVHPWLNKALDAPNLLSDGRSPSVLNGGLGDGPIPLALAFTAIMAGLLDIRAIDIKERTGYDKWIPGDYGFDPLNIVKGASPVAFKNMQAKEINNGRLAMVAVACYVAQEAATGEPIVALSEGLFTPIIYMPWFQHVMDTAFGISSFRV</sequence>
<keyword evidence="9" id="KW-1185">Reference proteome</keyword>
<comment type="subcellular location">
    <subcellularLocation>
        <location evidence="2">Plastid</location>
        <location evidence="2">Chloroplast</location>
    </subcellularLocation>
</comment>
<feature type="binding site" description="axial binding residue" evidence="7">
    <location>
        <position position="43"/>
    </location>
    <ligand>
        <name>chlorophyll b</name>
        <dbReference type="ChEBI" id="CHEBI:61721"/>
        <label>1</label>
    </ligand>
    <ligandPart>
        <name>Mg</name>
        <dbReference type="ChEBI" id="CHEBI:25107"/>
    </ligandPart>
</feature>
<organism evidence="9">
    <name type="scientific">Aureococcus anophagefferens</name>
    <name type="common">Harmful bloom alga</name>
    <dbReference type="NCBI Taxonomy" id="44056"/>
    <lineage>
        <taxon>Eukaryota</taxon>
        <taxon>Sar</taxon>
        <taxon>Stramenopiles</taxon>
        <taxon>Ochrophyta</taxon>
        <taxon>Pelagophyceae</taxon>
        <taxon>Pelagomonadales</taxon>
        <taxon>Pelagomonadaceae</taxon>
        <taxon>Aureococcus</taxon>
    </lineage>
</organism>
<feature type="binding site" evidence="7">
    <location>
        <position position="210"/>
    </location>
    <ligand>
        <name>chlorophyll a</name>
        <dbReference type="ChEBI" id="CHEBI:58416"/>
        <label>1</label>
    </ligand>
</feature>
<protein>
    <submittedName>
        <fullName evidence="8">Putative plastid light harvesting protein isoform 7</fullName>
    </submittedName>
</protein>
<dbReference type="RefSeq" id="XP_009033857.1">
    <property type="nucleotide sequence ID" value="XM_009035609.1"/>
</dbReference>
<accession>F0Y074</accession>
<keyword evidence="6" id="KW-0934">Plastid</keyword>
<dbReference type="InParanoid" id="F0Y074"/>
<feature type="binding site" evidence="7">
    <location>
        <position position="206"/>
    </location>
    <ligand>
        <name>chlorophyll a</name>
        <dbReference type="ChEBI" id="CHEBI:58416"/>
        <label>1</label>
    </ligand>
</feature>
<dbReference type="OrthoDB" id="423598at2759"/>
<keyword evidence="5" id="KW-0602">Photosynthesis</keyword>
<evidence type="ECO:0000313" key="9">
    <source>
        <dbReference type="Proteomes" id="UP000002729"/>
    </source>
</evidence>
<dbReference type="OMA" id="AWPVQEL"/>
<keyword evidence="4" id="KW-0150">Chloroplast</keyword>
<reference evidence="8 9" key="1">
    <citation type="journal article" date="2011" name="Proc. Natl. Acad. Sci. U.S.A.">
        <title>Niche of harmful alga Aureococcus anophagefferens revealed through ecogenomics.</title>
        <authorList>
            <person name="Gobler C.J."/>
            <person name="Berry D.L."/>
            <person name="Dyhrman S.T."/>
            <person name="Wilhelm S.W."/>
            <person name="Salamov A."/>
            <person name="Lobanov A.V."/>
            <person name="Zhang Y."/>
            <person name="Collier J.L."/>
            <person name="Wurch L.L."/>
            <person name="Kustka A.B."/>
            <person name="Dill B.D."/>
            <person name="Shah M."/>
            <person name="VerBerkmoes N.C."/>
            <person name="Kuo A."/>
            <person name="Terry A."/>
            <person name="Pangilinan J."/>
            <person name="Lindquist E.A."/>
            <person name="Lucas S."/>
            <person name="Paulsen I.T."/>
            <person name="Hattenrath-Lehmann T.K."/>
            <person name="Talmage S.C."/>
            <person name="Walker E.A."/>
            <person name="Koch F."/>
            <person name="Burson A.M."/>
            <person name="Marcoval M.A."/>
            <person name="Tang Y.Z."/>
            <person name="Lecleir G.R."/>
            <person name="Coyne K.J."/>
            <person name="Berg G.M."/>
            <person name="Bertrand E.M."/>
            <person name="Saito M.A."/>
            <person name="Gladyshev V.N."/>
            <person name="Grigoriev I.V."/>
        </authorList>
    </citation>
    <scope>NUCLEOTIDE SEQUENCE [LARGE SCALE GENOMIC DNA]</scope>
    <source>
        <strain evidence="9">CCMP 1984</strain>
    </source>
</reference>
<dbReference type="GeneID" id="20229062"/>
<feature type="binding site" evidence="7">
    <location>
        <position position="207"/>
    </location>
    <ligand>
        <name>chlorophyll a</name>
        <dbReference type="ChEBI" id="CHEBI:58416"/>
        <label>1</label>
    </ligand>
</feature>
<dbReference type="AlphaFoldDB" id="F0Y074"/>
<dbReference type="Pfam" id="PF00504">
    <property type="entry name" value="Chloroa_b-bind"/>
    <property type="match status" value="1"/>
</dbReference>
<dbReference type="GO" id="GO:0009765">
    <property type="term" value="P:photosynthesis, light harvesting"/>
    <property type="evidence" value="ECO:0007669"/>
    <property type="project" value="InterPro"/>
</dbReference>
<dbReference type="KEGG" id="aaf:AURANDRAFT_77885"/>
<evidence type="ECO:0000256" key="5">
    <source>
        <dbReference type="ARBA" id="ARBA00022531"/>
    </source>
</evidence>
<evidence type="ECO:0000313" key="8">
    <source>
        <dbReference type="EMBL" id="EGB11495.1"/>
    </source>
</evidence>
<dbReference type="InterPro" id="IPR001344">
    <property type="entry name" value="Chloro_AB-bd_pln"/>
</dbReference>
<dbReference type="Gene3D" id="1.10.3460.10">
    <property type="entry name" value="Chlorophyll a/b binding protein domain"/>
    <property type="match status" value="1"/>
</dbReference>
<name>F0Y074_AURAN</name>
<proteinExistence type="inferred from homology"/>
<evidence type="ECO:0000256" key="1">
    <source>
        <dbReference type="ARBA" id="ARBA00004022"/>
    </source>
</evidence>
<evidence type="ECO:0000256" key="7">
    <source>
        <dbReference type="PIRSR" id="PIRSR601344-1"/>
    </source>
</evidence>
<keyword evidence="7" id="KW-0148">Chlorophyll</keyword>
<dbReference type="EMBL" id="GL833122">
    <property type="protein sequence ID" value="EGB11495.1"/>
    <property type="molecule type" value="Genomic_DNA"/>
</dbReference>
<feature type="binding site" description="axial binding residue" evidence="7">
    <location>
        <position position="102"/>
    </location>
    <ligand>
        <name>chlorophyll a</name>
        <dbReference type="ChEBI" id="CHEBI:58416"/>
        <label>1</label>
    </ligand>
    <ligandPart>
        <name>Mg</name>
        <dbReference type="ChEBI" id="CHEBI:25107"/>
    </ligandPart>
</feature>
<dbReference type="GO" id="GO:0016020">
    <property type="term" value="C:membrane"/>
    <property type="evidence" value="ECO:0007669"/>
    <property type="project" value="InterPro"/>
</dbReference>
<evidence type="ECO:0000256" key="3">
    <source>
        <dbReference type="ARBA" id="ARBA00005933"/>
    </source>
</evidence>
<dbReference type="PANTHER" id="PTHR21649">
    <property type="entry name" value="CHLOROPHYLL A/B BINDING PROTEIN"/>
    <property type="match status" value="1"/>
</dbReference>
<feature type="binding site" evidence="7">
    <location>
        <position position="100"/>
    </location>
    <ligand>
        <name>chlorophyll a</name>
        <dbReference type="ChEBI" id="CHEBI:58416"/>
        <label>1</label>
    </ligand>
</feature>
<dbReference type="Proteomes" id="UP000002729">
    <property type="component" value="Unassembled WGS sequence"/>
</dbReference>
<feature type="binding site" evidence="7">
    <location>
        <position position="212"/>
    </location>
    <ligand>
        <name>chlorophyll a</name>
        <dbReference type="ChEBI" id="CHEBI:58416"/>
        <label>1</label>
    </ligand>
</feature>
<dbReference type="GO" id="GO:0016168">
    <property type="term" value="F:chlorophyll binding"/>
    <property type="evidence" value="ECO:0007669"/>
    <property type="project" value="UniProtKB-KW"/>
</dbReference>
<evidence type="ECO:0000256" key="4">
    <source>
        <dbReference type="ARBA" id="ARBA00022528"/>
    </source>
</evidence>
<evidence type="ECO:0000256" key="6">
    <source>
        <dbReference type="ARBA" id="ARBA00022640"/>
    </source>
</evidence>
<comment type="function">
    <text evidence="1">The light-harvesting complex (LHC) functions as a light receptor, it captures and delivers excitation energy to photosystems with which it is closely associated. Energy is transferred from the carotenoid and chlorophyll C (or B) to chlorophyll A and the photosynthetic reaction centers where it is used to synthesize ATP and reducing power.</text>
</comment>
<feature type="binding site" evidence="7">
    <location>
        <position position="224"/>
    </location>
    <ligand>
        <name>chlorophyll a</name>
        <dbReference type="ChEBI" id="CHEBI:58416"/>
        <label>1</label>
    </ligand>
</feature>
<feature type="binding site" evidence="7">
    <location>
        <position position="97"/>
    </location>
    <ligand>
        <name>chlorophyll a</name>
        <dbReference type="ChEBI" id="CHEBI:58416"/>
        <label>1</label>
    </ligand>
</feature>
<keyword evidence="7" id="KW-0157">Chromophore</keyword>
<gene>
    <name evidence="8" type="primary">LHC7</name>
    <name evidence="8" type="ORF">AURANDRAFT_77885</name>
</gene>
<dbReference type="GO" id="GO:0009507">
    <property type="term" value="C:chloroplast"/>
    <property type="evidence" value="ECO:0007669"/>
    <property type="project" value="UniProtKB-SubCell"/>
</dbReference>
<dbReference type="eggNOG" id="ENOG502QQ8A">
    <property type="taxonomic scope" value="Eukaryota"/>
</dbReference>
<dbReference type="SUPFAM" id="SSF103511">
    <property type="entry name" value="Chlorophyll a-b binding protein"/>
    <property type="match status" value="1"/>
</dbReference>
<comment type="similarity">
    <text evidence="3">Belongs to the fucoxanthin chlorophyll protein family.</text>
</comment>
<evidence type="ECO:0000256" key="2">
    <source>
        <dbReference type="ARBA" id="ARBA00004229"/>
    </source>
</evidence>